<evidence type="ECO:0000313" key="3">
    <source>
        <dbReference type="WBParaSite" id="PDA_v2.g9919.t1"/>
    </source>
</evidence>
<keyword evidence="2" id="KW-1185">Reference proteome</keyword>
<feature type="compositionally biased region" description="Basic and acidic residues" evidence="1">
    <location>
        <begin position="28"/>
        <end position="43"/>
    </location>
</feature>
<evidence type="ECO:0000256" key="1">
    <source>
        <dbReference type="SAM" id="MobiDB-lite"/>
    </source>
</evidence>
<sequence>MKYSESMLKQTVFLNPGLKRTTIQLLAEKKGDEMPLPKDKDLPSKASSSSAAATPNNSRKRLAPSLISPKKYTPVSELAAKIPRLSKTSNGVRNTVIKKFAPKKQSFPVKLPLSFHKFKILNNVVPTKPALPQQPLEPCSSNQLSSIPKPSTIISFSPFDFAGINESTDYSNNLPSSSISPIYDLSISSEMDEIGIKNLQSVSPALLHLVDNVETSGTQSSLTLMDSSSSSPTLPFENDKAFANQSTNNKNNQKDDIMEHDDLLQPQPSSSEIDVKYVFKFEPPNDAFIRSTLEKLKIPFIRQAFHFWAEVLFSEISPALTPDSTFDISSHDESFFKCLSCFFTGKENYYVYIKAGIQSYFYSNFKSFENMNGVSFSKLDITSSEFQKLYYCNELSSIHYNFICKWLNCRIGIFSNDDIFERFGNWENEENNPVLLIENNNGFCKPILTLV</sequence>
<organism evidence="2 3">
    <name type="scientific">Panagrolaimus davidi</name>
    <dbReference type="NCBI Taxonomy" id="227884"/>
    <lineage>
        <taxon>Eukaryota</taxon>
        <taxon>Metazoa</taxon>
        <taxon>Ecdysozoa</taxon>
        <taxon>Nematoda</taxon>
        <taxon>Chromadorea</taxon>
        <taxon>Rhabditida</taxon>
        <taxon>Tylenchina</taxon>
        <taxon>Panagrolaimomorpha</taxon>
        <taxon>Panagrolaimoidea</taxon>
        <taxon>Panagrolaimidae</taxon>
        <taxon>Panagrolaimus</taxon>
    </lineage>
</organism>
<proteinExistence type="predicted"/>
<dbReference type="AlphaFoldDB" id="A0A914R0F1"/>
<feature type="region of interest" description="Disordered" evidence="1">
    <location>
        <begin position="220"/>
        <end position="254"/>
    </location>
</feature>
<feature type="region of interest" description="Disordered" evidence="1">
    <location>
        <begin position="28"/>
        <end position="66"/>
    </location>
</feature>
<accession>A0A914R0F1</accession>
<protein>
    <submittedName>
        <fullName evidence="3">Uncharacterized protein</fullName>
    </submittedName>
</protein>
<name>A0A914R0F1_9BILA</name>
<evidence type="ECO:0000313" key="2">
    <source>
        <dbReference type="Proteomes" id="UP000887578"/>
    </source>
</evidence>
<reference evidence="3" key="1">
    <citation type="submission" date="2022-11" db="UniProtKB">
        <authorList>
            <consortium name="WormBaseParasite"/>
        </authorList>
    </citation>
    <scope>IDENTIFICATION</scope>
</reference>
<feature type="compositionally biased region" description="Low complexity" evidence="1">
    <location>
        <begin position="220"/>
        <end position="234"/>
    </location>
</feature>
<dbReference type="WBParaSite" id="PDA_v2.g9919.t1">
    <property type="protein sequence ID" value="PDA_v2.g9919.t1"/>
    <property type="gene ID" value="PDA_v2.g9919"/>
</dbReference>
<dbReference type="Proteomes" id="UP000887578">
    <property type="component" value="Unplaced"/>
</dbReference>